<comment type="caution">
    <text evidence="4">The sequence shown here is derived from an EMBL/GenBank/DDBJ whole genome shotgun (WGS) entry which is preliminary data.</text>
</comment>
<accession>A0AAV4BYW3</accession>
<keyword evidence="2" id="KW-0479">Metal-binding</keyword>
<dbReference type="Proteomes" id="UP000735302">
    <property type="component" value="Unassembled WGS sequence"/>
</dbReference>
<sequence length="219" mass="25102">MAVVNARYEFLMVDAGINGRVSDGGVMSNSKFGQMFEHGELHIPEAEPLHEEDTIEAPYFFVADDAFAMSENLLKPYSLAGNDPLELEKRIFNYCLSRARRVIKNVFGILASRFGVFQRPMMLSPEKAIIVTLSCCYLHNFLKRKCGTYMAQGSVDWEDTTSHEMHAGEWRATQRDLVRLQPTLNRNMTERAKFVRETLKSYFSTRGAVSWQWDKVQGQ</sequence>
<protein>
    <recommendedName>
        <fullName evidence="3">DDE Tnp4 domain-containing protein</fullName>
    </recommendedName>
</protein>
<evidence type="ECO:0000256" key="1">
    <source>
        <dbReference type="ARBA" id="ARBA00001968"/>
    </source>
</evidence>
<evidence type="ECO:0000256" key="2">
    <source>
        <dbReference type="ARBA" id="ARBA00022723"/>
    </source>
</evidence>
<dbReference type="InterPro" id="IPR027806">
    <property type="entry name" value="HARBI1_dom"/>
</dbReference>
<organism evidence="4 5">
    <name type="scientific">Plakobranchus ocellatus</name>
    <dbReference type="NCBI Taxonomy" id="259542"/>
    <lineage>
        <taxon>Eukaryota</taxon>
        <taxon>Metazoa</taxon>
        <taxon>Spiralia</taxon>
        <taxon>Lophotrochozoa</taxon>
        <taxon>Mollusca</taxon>
        <taxon>Gastropoda</taxon>
        <taxon>Heterobranchia</taxon>
        <taxon>Euthyneura</taxon>
        <taxon>Panpulmonata</taxon>
        <taxon>Sacoglossa</taxon>
        <taxon>Placobranchoidea</taxon>
        <taxon>Plakobranchidae</taxon>
        <taxon>Plakobranchus</taxon>
    </lineage>
</organism>
<evidence type="ECO:0000313" key="5">
    <source>
        <dbReference type="Proteomes" id="UP000735302"/>
    </source>
</evidence>
<feature type="domain" description="DDE Tnp4" evidence="3">
    <location>
        <begin position="2"/>
        <end position="140"/>
    </location>
</feature>
<evidence type="ECO:0000259" key="3">
    <source>
        <dbReference type="Pfam" id="PF13359"/>
    </source>
</evidence>
<comment type="cofactor">
    <cofactor evidence="1">
        <name>a divalent metal cation</name>
        <dbReference type="ChEBI" id="CHEBI:60240"/>
    </cofactor>
</comment>
<gene>
    <name evidence="4" type="ORF">PoB_005132300</name>
</gene>
<proteinExistence type="predicted"/>
<name>A0AAV4BYW3_9GAST</name>
<dbReference type="Pfam" id="PF13359">
    <property type="entry name" value="DDE_Tnp_4"/>
    <property type="match status" value="1"/>
</dbReference>
<dbReference type="EMBL" id="BLXT01005648">
    <property type="protein sequence ID" value="GFO24818.1"/>
    <property type="molecule type" value="Genomic_DNA"/>
</dbReference>
<evidence type="ECO:0000313" key="4">
    <source>
        <dbReference type="EMBL" id="GFO24818.1"/>
    </source>
</evidence>
<dbReference type="GO" id="GO:0046872">
    <property type="term" value="F:metal ion binding"/>
    <property type="evidence" value="ECO:0007669"/>
    <property type="project" value="UniProtKB-KW"/>
</dbReference>
<dbReference type="AlphaFoldDB" id="A0AAV4BYW3"/>
<reference evidence="4 5" key="1">
    <citation type="journal article" date="2021" name="Elife">
        <title>Chloroplast acquisition without the gene transfer in kleptoplastic sea slugs, Plakobranchus ocellatus.</title>
        <authorList>
            <person name="Maeda T."/>
            <person name="Takahashi S."/>
            <person name="Yoshida T."/>
            <person name="Shimamura S."/>
            <person name="Takaki Y."/>
            <person name="Nagai Y."/>
            <person name="Toyoda A."/>
            <person name="Suzuki Y."/>
            <person name="Arimoto A."/>
            <person name="Ishii H."/>
            <person name="Satoh N."/>
            <person name="Nishiyama T."/>
            <person name="Hasebe M."/>
            <person name="Maruyama T."/>
            <person name="Minagawa J."/>
            <person name="Obokata J."/>
            <person name="Shigenobu S."/>
        </authorList>
    </citation>
    <scope>NUCLEOTIDE SEQUENCE [LARGE SCALE GENOMIC DNA]</scope>
</reference>
<keyword evidence="5" id="KW-1185">Reference proteome</keyword>